<evidence type="ECO:0000256" key="1">
    <source>
        <dbReference type="SAM" id="Phobius"/>
    </source>
</evidence>
<comment type="caution">
    <text evidence="2">The sequence shown here is derived from an EMBL/GenBank/DDBJ whole genome shotgun (WGS) entry which is preliminary data.</text>
</comment>
<keyword evidence="3" id="KW-1185">Reference proteome</keyword>
<reference evidence="2 3" key="1">
    <citation type="submission" date="2019-03" db="EMBL/GenBank/DDBJ databases">
        <title>Genomic Encyclopedia of Type Strains, Phase IV (KMG-IV): sequencing the most valuable type-strain genomes for metagenomic binning, comparative biology and taxonomic classification.</title>
        <authorList>
            <person name="Goeker M."/>
        </authorList>
    </citation>
    <scope>NUCLEOTIDE SEQUENCE [LARGE SCALE GENOMIC DNA]</scope>
    <source>
        <strain evidence="2 3">DSM 29487</strain>
    </source>
</reference>
<protein>
    <submittedName>
        <fullName evidence="2">Uncharacterized protein</fullName>
    </submittedName>
</protein>
<dbReference type="AlphaFoldDB" id="A0A4R3Z6N4"/>
<keyword evidence="1" id="KW-0812">Transmembrane</keyword>
<dbReference type="RefSeq" id="WP_066445511.1">
    <property type="nucleotide sequence ID" value="NZ_CAUWFI010000002.1"/>
</dbReference>
<dbReference type="EMBL" id="SMCQ01000001">
    <property type="protein sequence ID" value="TCW02858.1"/>
    <property type="molecule type" value="Genomic_DNA"/>
</dbReference>
<feature type="transmembrane region" description="Helical" evidence="1">
    <location>
        <begin position="12"/>
        <end position="36"/>
    </location>
</feature>
<evidence type="ECO:0000313" key="3">
    <source>
        <dbReference type="Proteomes" id="UP000295515"/>
    </source>
</evidence>
<name>A0A4R3Z6N4_9FIRM</name>
<keyword evidence="1" id="KW-0472">Membrane</keyword>
<gene>
    <name evidence="2" type="ORF">EDD60_101162</name>
</gene>
<organism evidence="2 3">
    <name type="scientific">Longibaculum muris</name>
    <dbReference type="NCBI Taxonomy" id="1796628"/>
    <lineage>
        <taxon>Bacteria</taxon>
        <taxon>Bacillati</taxon>
        <taxon>Bacillota</taxon>
        <taxon>Erysipelotrichia</taxon>
        <taxon>Erysipelotrichales</taxon>
        <taxon>Coprobacillaceae</taxon>
        <taxon>Longibaculum</taxon>
    </lineage>
</organism>
<keyword evidence="1" id="KW-1133">Transmembrane helix</keyword>
<accession>A0A4R3Z6N4</accession>
<feature type="transmembrane region" description="Helical" evidence="1">
    <location>
        <begin position="48"/>
        <end position="71"/>
    </location>
</feature>
<proteinExistence type="predicted"/>
<dbReference type="Proteomes" id="UP000295515">
    <property type="component" value="Unassembled WGS sequence"/>
</dbReference>
<dbReference type="GeneID" id="98913987"/>
<evidence type="ECO:0000313" key="2">
    <source>
        <dbReference type="EMBL" id="TCW02858.1"/>
    </source>
</evidence>
<sequence>MSKARKDMITIYMFRNALATLFAAFASFMISLIHYYQCTFAEALQRLFVFDIYTTLYFLLIWLFDYLIFEISKIIYDIYEEKVTFLPCIALLVLCGVIFFIPILDLFQYNLCILFLLICLRMVKEMWKRTPELFKWAHRLVDQRKKRPESGLK</sequence>
<feature type="transmembrane region" description="Helical" evidence="1">
    <location>
        <begin position="83"/>
        <end position="101"/>
    </location>
</feature>
<feature type="transmembrane region" description="Helical" evidence="1">
    <location>
        <begin position="107"/>
        <end position="123"/>
    </location>
</feature>